<proteinExistence type="predicted"/>
<gene>
    <name evidence="2" type="ORF">CBW21_17515</name>
</gene>
<name>A0A202B5J7_CHRVL</name>
<dbReference type="AlphaFoldDB" id="A0A202B5J7"/>
<keyword evidence="3" id="KW-1185">Reference proteome</keyword>
<dbReference type="EMBL" id="NHOO01000016">
    <property type="protein sequence ID" value="OVE46695.1"/>
    <property type="molecule type" value="Genomic_DNA"/>
</dbReference>
<dbReference type="RefSeq" id="WP_087698466.1">
    <property type="nucleotide sequence ID" value="NZ_NHOO01000016.1"/>
</dbReference>
<protein>
    <submittedName>
        <fullName evidence="2">Uncharacterized protein</fullName>
    </submittedName>
</protein>
<reference evidence="2 3" key="1">
    <citation type="submission" date="2017-05" db="EMBL/GenBank/DDBJ databases">
        <title>Chromobacterium violaceum GHPS1 isolated from Hydrocarbon polluted soil in French Guiana display an awesome secondary metabolite arsenal and a battery of drug and heavy-metal-resistance and detoxification of xenobiotics proteins.</title>
        <authorList>
            <person name="Belbahri L."/>
        </authorList>
    </citation>
    <scope>NUCLEOTIDE SEQUENCE [LARGE SCALE GENOMIC DNA]</scope>
    <source>
        <strain evidence="2 3">GHPS1</strain>
    </source>
</reference>
<accession>A0A202B5J7</accession>
<comment type="caution">
    <text evidence="2">The sequence shown here is derived from an EMBL/GenBank/DDBJ whole genome shotgun (WGS) entry which is preliminary data.</text>
</comment>
<feature type="compositionally biased region" description="Basic and acidic residues" evidence="1">
    <location>
        <begin position="41"/>
        <end position="56"/>
    </location>
</feature>
<feature type="region of interest" description="Disordered" evidence="1">
    <location>
        <begin position="1"/>
        <end position="94"/>
    </location>
</feature>
<evidence type="ECO:0000313" key="3">
    <source>
        <dbReference type="Proteomes" id="UP000196342"/>
    </source>
</evidence>
<sequence>MAKFQCPEGTTSVSVGGEQFNADDHGQIDAPDNAAGLLEPHGFKRVPEKAAADKPADPPAGSTPPQDEQTGTDGELTPPATPKTKKAAADKPAE</sequence>
<organism evidence="2 3">
    <name type="scientific">Chromobacterium violaceum</name>
    <dbReference type="NCBI Taxonomy" id="536"/>
    <lineage>
        <taxon>Bacteria</taxon>
        <taxon>Pseudomonadati</taxon>
        <taxon>Pseudomonadota</taxon>
        <taxon>Betaproteobacteria</taxon>
        <taxon>Neisseriales</taxon>
        <taxon>Chromobacteriaceae</taxon>
        <taxon>Chromobacterium</taxon>
    </lineage>
</organism>
<feature type="compositionally biased region" description="Polar residues" evidence="1">
    <location>
        <begin position="63"/>
        <end position="72"/>
    </location>
</feature>
<evidence type="ECO:0000256" key="1">
    <source>
        <dbReference type="SAM" id="MobiDB-lite"/>
    </source>
</evidence>
<dbReference type="Proteomes" id="UP000196342">
    <property type="component" value="Unassembled WGS sequence"/>
</dbReference>
<evidence type="ECO:0000313" key="2">
    <source>
        <dbReference type="EMBL" id="OVE46695.1"/>
    </source>
</evidence>